<proteinExistence type="predicted"/>
<evidence type="ECO:0000313" key="2">
    <source>
        <dbReference type="EMBL" id="EGO04791.1"/>
    </source>
</evidence>
<gene>
    <name evidence="2" type="ORF">SERLA73DRAFT_68455</name>
</gene>
<organism evidence="3">
    <name type="scientific">Serpula lacrymans var. lacrymans (strain S7.3)</name>
    <name type="common">Dry rot fungus</name>
    <dbReference type="NCBI Taxonomy" id="936435"/>
    <lineage>
        <taxon>Eukaryota</taxon>
        <taxon>Fungi</taxon>
        <taxon>Dikarya</taxon>
        <taxon>Basidiomycota</taxon>
        <taxon>Agaricomycotina</taxon>
        <taxon>Agaricomycetes</taxon>
        <taxon>Agaricomycetidae</taxon>
        <taxon>Boletales</taxon>
        <taxon>Coniophorineae</taxon>
        <taxon>Serpulaceae</taxon>
        <taxon>Serpula</taxon>
    </lineage>
</organism>
<evidence type="ECO:0008006" key="4">
    <source>
        <dbReference type="Google" id="ProtNLM"/>
    </source>
</evidence>
<reference evidence="3" key="1">
    <citation type="journal article" date="2011" name="Science">
        <title>The plant cell wall-decomposing machinery underlies the functional diversity of forest fungi.</title>
        <authorList>
            <person name="Eastwood D.C."/>
            <person name="Floudas D."/>
            <person name="Binder M."/>
            <person name="Majcherczyk A."/>
            <person name="Schneider P."/>
            <person name="Aerts A."/>
            <person name="Asiegbu F.O."/>
            <person name="Baker S.E."/>
            <person name="Barry K."/>
            <person name="Bendiksby M."/>
            <person name="Blumentritt M."/>
            <person name="Coutinho P.M."/>
            <person name="Cullen D."/>
            <person name="de Vries R.P."/>
            <person name="Gathman A."/>
            <person name="Goodell B."/>
            <person name="Henrissat B."/>
            <person name="Ihrmark K."/>
            <person name="Kauserud H."/>
            <person name="Kohler A."/>
            <person name="LaButti K."/>
            <person name="Lapidus A."/>
            <person name="Lavin J.L."/>
            <person name="Lee Y.-H."/>
            <person name="Lindquist E."/>
            <person name="Lilly W."/>
            <person name="Lucas S."/>
            <person name="Morin E."/>
            <person name="Murat C."/>
            <person name="Oguiza J.A."/>
            <person name="Park J."/>
            <person name="Pisabarro A.G."/>
            <person name="Riley R."/>
            <person name="Rosling A."/>
            <person name="Salamov A."/>
            <person name="Schmidt O."/>
            <person name="Schmutz J."/>
            <person name="Skrede I."/>
            <person name="Stenlid J."/>
            <person name="Wiebenga A."/>
            <person name="Xie X."/>
            <person name="Kuees U."/>
            <person name="Hibbett D.S."/>
            <person name="Hoffmeister D."/>
            <person name="Hoegberg N."/>
            <person name="Martin F."/>
            <person name="Grigoriev I.V."/>
            <person name="Watkinson S.C."/>
        </authorList>
    </citation>
    <scope>NUCLEOTIDE SEQUENCE [LARGE SCALE GENOMIC DNA]</scope>
    <source>
        <strain evidence="3">strain S7.3</strain>
    </source>
</reference>
<name>F8PFX9_SERL3</name>
<dbReference type="Proteomes" id="UP000008063">
    <property type="component" value="Unassembled WGS sequence"/>
</dbReference>
<dbReference type="AlphaFoldDB" id="F8PFX9"/>
<evidence type="ECO:0000313" key="3">
    <source>
        <dbReference type="Proteomes" id="UP000008063"/>
    </source>
</evidence>
<keyword evidence="3" id="KW-1185">Reference proteome</keyword>
<sequence length="119" mass="13486">MGNKNLLQVAEEVCKVGRAIELYQMQFGCGSTTKNNYSQRRPGSSNQNNHRPHGFKLFGLQPGQGALMDIGVVQGGEMRRFKGNCYNYGQERHMSRDCRSVMQVAQQKNNQGRQMCQLE</sequence>
<evidence type="ECO:0000256" key="1">
    <source>
        <dbReference type="SAM" id="MobiDB-lite"/>
    </source>
</evidence>
<feature type="compositionally biased region" description="Polar residues" evidence="1">
    <location>
        <begin position="34"/>
        <end position="49"/>
    </location>
</feature>
<dbReference type="HOGENOM" id="CLU_2321773_0_0_1"/>
<dbReference type="EMBL" id="GL945474">
    <property type="protein sequence ID" value="EGO04791.1"/>
    <property type="molecule type" value="Genomic_DNA"/>
</dbReference>
<dbReference type="InParanoid" id="F8PFX9"/>
<protein>
    <recommendedName>
        <fullName evidence="4">CCHC-type domain-containing protein</fullName>
    </recommendedName>
</protein>
<feature type="region of interest" description="Disordered" evidence="1">
    <location>
        <begin position="34"/>
        <end position="53"/>
    </location>
</feature>
<accession>F8PFX9</accession>